<dbReference type="GO" id="GO:0042274">
    <property type="term" value="P:ribosomal small subunit biogenesis"/>
    <property type="evidence" value="ECO:0007669"/>
    <property type="project" value="InterPro"/>
</dbReference>
<dbReference type="Pfam" id="PF04180">
    <property type="entry name" value="LTV"/>
    <property type="match status" value="1"/>
</dbReference>
<dbReference type="GO" id="GO:0005634">
    <property type="term" value="C:nucleus"/>
    <property type="evidence" value="ECO:0007669"/>
    <property type="project" value="TreeGrafter"/>
</dbReference>
<dbReference type="Proteomes" id="UP001153678">
    <property type="component" value="Unassembled WGS sequence"/>
</dbReference>
<comment type="similarity">
    <text evidence="1">Belongs to the LTV1 family.</text>
</comment>
<comment type="caution">
    <text evidence="3">The sequence shown here is derived from an EMBL/GenBank/DDBJ whole genome shotgun (WGS) entry which is preliminary data.</text>
</comment>
<keyword evidence="4" id="KW-1185">Reference proteome</keyword>
<evidence type="ECO:0000313" key="4">
    <source>
        <dbReference type="Proteomes" id="UP001153678"/>
    </source>
</evidence>
<protein>
    <submittedName>
        <fullName evidence="3">70_t:CDS:1</fullName>
    </submittedName>
</protein>
<feature type="region of interest" description="Disordered" evidence="2">
    <location>
        <begin position="250"/>
        <end position="270"/>
    </location>
</feature>
<name>A0A9W4SL29_9GLOM</name>
<dbReference type="PANTHER" id="PTHR21531:SF0">
    <property type="entry name" value="PROTEIN LTV1 HOMOLOG"/>
    <property type="match status" value="1"/>
</dbReference>
<proteinExistence type="inferred from homology"/>
<dbReference type="EMBL" id="CAMKVN010001041">
    <property type="protein sequence ID" value="CAI2173267.1"/>
    <property type="molecule type" value="Genomic_DNA"/>
</dbReference>
<dbReference type="InterPro" id="IPR007307">
    <property type="entry name" value="Ltv1"/>
</dbReference>
<evidence type="ECO:0000313" key="3">
    <source>
        <dbReference type="EMBL" id="CAI2173267.1"/>
    </source>
</evidence>
<sequence length="541" mass="62624">MGKKPFIDRKNARHFHLVHRSQKDPLISDHEASSRVLVEVVPTNLRGKIKQIENNDIDDIDDQQIKDETESRVGKAALYGIHFDDTEYDYLQHLKPIGESEGGAVFIEAPKREKREKKKGGNIELKKGDDEMDVNKDASSTTKKDRKVRILLPEEALPSKEELPVGLLNQSAIPEDIQGFLPDMDPRLRETLEALEDDAYVENDLDDEFFETLNAESDEFYEQREEDFEPEEVGNWESEFKKFKNRIKKSEGGEDDYNEDDKRSRTTGGYSMTSSIMFRNDKLRLLDERFEKIEKEYMEEDIESDDDSTSSSQIRQDFSQILDEFLDKYEINGCKIVQKLEGENAQDQLETVRRSLGNINLNDRVGQDKIIKEINGSGSDKSENKRSKDQKKSKDIVVQVESKKKEAWDCQSILSTYSNFENHPILIREKPRQKIKINQKTGLPVVESSIENIEKDQHDNDDEGIKIKKDEDQIGVNLGVARSKNESKEEKKLRKHNNKDEKKNRRVEKKSLKRAFAKERTKQNKISHNLSKNHPGAIHLD</sequence>
<feature type="region of interest" description="Disordered" evidence="2">
    <location>
        <begin position="476"/>
        <end position="541"/>
    </location>
</feature>
<dbReference type="GO" id="GO:0005829">
    <property type="term" value="C:cytosol"/>
    <property type="evidence" value="ECO:0007669"/>
    <property type="project" value="TreeGrafter"/>
</dbReference>
<dbReference type="AlphaFoldDB" id="A0A9W4SL29"/>
<evidence type="ECO:0000256" key="1">
    <source>
        <dbReference type="ARBA" id="ARBA00009078"/>
    </source>
</evidence>
<evidence type="ECO:0000256" key="2">
    <source>
        <dbReference type="SAM" id="MobiDB-lite"/>
    </source>
</evidence>
<dbReference type="GO" id="GO:0030688">
    <property type="term" value="C:preribosome, small subunit precursor"/>
    <property type="evidence" value="ECO:0007669"/>
    <property type="project" value="TreeGrafter"/>
</dbReference>
<dbReference type="GO" id="GO:0000056">
    <property type="term" value="P:ribosomal small subunit export from nucleus"/>
    <property type="evidence" value="ECO:0007669"/>
    <property type="project" value="TreeGrafter"/>
</dbReference>
<dbReference type="OrthoDB" id="5852896at2759"/>
<feature type="compositionally biased region" description="Basic and acidic residues" evidence="2">
    <location>
        <begin position="112"/>
        <end position="136"/>
    </location>
</feature>
<feature type="compositionally biased region" description="Basic and acidic residues" evidence="2">
    <location>
        <begin position="483"/>
        <end position="503"/>
    </location>
</feature>
<dbReference type="PANTHER" id="PTHR21531">
    <property type="entry name" value="LOW-TEMPERATURE VIABILITY PROTEIN LTV1-RELATED"/>
    <property type="match status" value="1"/>
</dbReference>
<feature type="region of interest" description="Disordered" evidence="2">
    <location>
        <begin position="370"/>
        <end position="396"/>
    </location>
</feature>
<feature type="compositionally biased region" description="Basic residues" evidence="2">
    <location>
        <begin position="504"/>
        <end position="515"/>
    </location>
</feature>
<accession>A0A9W4SL29</accession>
<feature type="compositionally biased region" description="Basic and acidic residues" evidence="2">
    <location>
        <begin position="380"/>
        <end position="396"/>
    </location>
</feature>
<organism evidence="3 4">
    <name type="scientific">Funneliformis geosporum</name>
    <dbReference type="NCBI Taxonomy" id="1117311"/>
    <lineage>
        <taxon>Eukaryota</taxon>
        <taxon>Fungi</taxon>
        <taxon>Fungi incertae sedis</taxon>
        <taxon>Mucoromycota</taxon>
        <taxon>Glomeromycotina</taxon>
        <taxon>Glomeromycetes</taxon>
        <taxon>Glomerales</taxon>
        <taxon>Glomeraceae</taxon>
        <taxon>Funneliformis</taxon>
    </lineage>
</organism>
<reference evidence="3" key="1">
    <citation type="submission" date="2022-08" db="EMBL/GenBank/DDBJ databases">
        <authorList>
            <person name="Kallberg Y."/>
            <person name="Tangrot J."/>
            <person name="Rosling A."/>
        </authorList>
    </citation>
    <scope>NUCLEOTIDE SEQUENCE</scope>
    <source>
        <strain evidence="3">Wild A</strain>
    </source>
</reference>
<gene>
    <name evidence="3" type="ORF">FWILDA_LOCUS6000</name>
</gene>
<feature type="region of interest" description="Disordered" evidence="2">
    <location>
        <begin position="112"/>
        <end position="145"/>
    </location>
</feature>